<dbReference type="AlphaFoldDB" id="A0A2A5RJL6"/>
<evidence type="ECO:0000313" key="1">
    <source>
        <dbReference type="EMBL" id="PCR99318.1"/>
    </source>
</evidence>
<sequence>MRNKHIENQIKKHPHISEASQHSPNTEIAILKLVVDSYLHGSQTCELHDGKTLGVSIHQGDVDHIHFFIDESHRVTVEVKNGMSRITFFKNKQLDDVNYVLPFTKCFGLSEKIVRESYKK</sequence>
<name>A0A2A5RJL6_9LACT</name>
<protein>
    <submittedName>
        <fullName evidence="1">Uncharacterized protein</fullName>
    </submittedName>
</protein>
<keyword evidence="2" id="KW-1185">Reference proteome</keyword>
<dbReference type="Proteomes" id="UP000218181">
    <property type="component" value="Unassembled WGS sequence"/>
</dbReference>
<proteinExistence type="predicted"/>
<accession>A0A2A5RJL6</accession>
<reference evidence="1 2" key="1">
    <citation type="submission" date="2014-12" db="EMBL/GenBank/DDBJ databases">
        <title>Draft genome sequences of 10 type strains of Lactococcus.</title>
        <authorList>
            <person name="Sun Z."/>
            <person name="Zhong Z."/>
            <person name="Liu W."/>
            <person name="Zhang W."/>
            <person name="Zhang H."/>
        </authorList>
    </citation>
    <scope>NUCLEOTIDE SEQUENCE [LARGE SCALE GENOMIC DNA]</scope>
    <source>
        <strain evidence="1 2">JCM 16395</strain>
    </source>
</reference>
<evidence type="ECO:0000313" key="2">
    <source>
        <dbReference type="Proteomes" id="UP000218181"/>
    </source>
</evidence>
<dbReference type="RefSeq" id="WP_096818619.1">
    <property type="nucleotide sequence ID" value="NZ_JXJU01000009.1"/>
</dbReference>
<organism evidence="1 2">
    <name type="scientific">Lactococcus fujiensis JCM 16395</name>
    <dbReference type="NCBI Taxonomy" id="1291764"/>
    <lineage>
        <taxon>Bacteria</taxon>
        <taxon>Bacillati</taxon>
        <taxon>Bacillota</taxon>
        <taxon>Bacilli</taxon>
        <taxon>Lactobacillales</taxon>
        <taxon>Streptococcaceae</taxon>
        <taxon>Lactococcus</taxon>
    </lineage>
</organism>
<gene>
    <name evidence="1" type="ORF">RT41_GL001959</name>
</gene>
<dbReference type="OrthoDB" id="2242194at2"/>
<comment type="caution">
    <text evidence="1">The sequence shown here is derived from an EMBL/GenBank/DDBJ whole genome shotgun (WGS) entry which is preliminary data.</text>
</comment>
<dbReference type="EMBL" id="JXJU01000009">
    <property type="protein sequence ID" value="PCR99318.1"/>
    <property type="molecule type" value="Genomic_DNA"/>
</dbReference>